<accession>A0A5E4Y392</accession>
<dbReference type="PROSITE" id="PS50995">
    <property type="entry name" value="HTH_MARR_2"/>
    <property type="match status" value="1"/>
</dbReference>
<dbReference type="OrthoDB" id="8588347at2"/>
<reference evidence="2 3" key="1">
    <citation type="submission" date="2019-08" db="EMBL/GenBank/DDBJ databases">
        <authorList>
            <person name="Peeters C."/>
        </authorList>
    </citation>
    <scope>NUCLEOTIDE SEQUENCE [LARGE SCALE GENOMIC DNA]</scope>
    <source>
        <strain evidence="2 3">LMG 31106</strain>
    </source>
</reference>
<proteinExistence type="predicted"/>
<dbReference type="GO" id="GO:0003700">
    <property type="term" value="F:DNA-binding transcription factor activity"/>
    <property type="evidence" value="ECO:0007669"/>
    <property type="project" value="InterPro"/>
</dbReference>
<dbReference type="Gene3D" id="1.10.10.10">
    <property type="entry name" value="Winged helix-like DNA-binding domain superfamily/Winged helix DNA-binding domain"/>
    <property type="match status" value="1"/>
</dbReference>
<dbReference type="RefSeq" id="WP_049876657.1">
    <property type="nucleotide sequence ID" value="NZ_CABPSL010000022.1"/>
</dbReference>
<feature type="domain" description="HTH marR-type" evidence="1">
    <location>
        <begin position="14"/>
        <end position="147"/>
    </location>
</feature>
<name>A0A5E4Y392_9BURK</name>
<dbReference type="SUPFAM" id="SSF46785">
    <property type="entry name" value="Winged helix' DNA-binding domain"/>
    <property type="match status" value="1"/>
</dbReference>
<dbReference type="Proteomes" id="UP000384354">
    <property type="component" value="Unassembled WGS sequence"/>
</dbReference>
<evidence type="ECO:0000313" key="3">
    <source>
        <dbReference type="Proteomes" id="UP000384354"/>
    </source>
</evidence>
<organism evidence="2 3">
    <name type="scientific">Pandoraea cepalis</name>
    <dbReference type="NCBI Taxonomy" id="2508294"/>
    <lineage>
        <taxon>Bacteria</taxon>
        <taxon>Pseudomonadati</taxon>
        <taxon>Pseudomonadota</taxon>
        <taxon>Betaproteobacteria</taxon>
        <taxon>Burkholderiales</taxon>
        <taxon>Burkholderiaceae</taxon>
        <taxon>Pandoraea</taxon>
    </lineage>
</organism>
<protein>
    <submittedName>
        <fullName evidence="2">MarR family transcriptional regulator</fullName>
    </submittedName>
</protein>
<dbReference type="InterPro" id="IPR039422">
    <property type="entry name" value="MarR/SlyA-like"/>
</dbReference>
<dbReference type="InterPro" id="IPR036390">
    <property type="entry name" value="WH_DNA-bd_sf"/>
</dbReference>
<gene>
    <name evidence="2" type="ORF">PCE31106_04243</name>
</gene>
<dbReference type="PANTHER" id="PTHR33164:SF99">
    <property type="entry name" value="MARR FAMILY REGULATORY PROTEIN"/>
    <property type="match status" value="1"/>
</dbReference>
<dbReference type="InterPro" id="IPR036388">
    <property type="entry name" value="WH-like_DNA-bd_sf"/>
</dbReference>
<dbReference type="Pfam" id="PF01047">
    <property type="entry name" value="MarR"/>
    <property type="match status" value="1"/>
</dbReference>
<evidence type="ECO:0000313" key="2">
    <source>
        <dbReference type="EMBL" id="VVE43104.1"/>
    </source>
</evidence>
<dbReference type="AlphaFoldDB" id="A0A5E4Y392"/>
<dbReference type="PANTHER" id="PTHR33164">
    <property type="entry name" value="TRANSCRIPTIONAL REGULATOR, MARR FAMILY"/>
    <property type="match status" value="1"/>
</dbReference>
<evidence type="ECO:0000259" key="1">
    <source>
        <dbReference type="PROSITE" id="PS50995"/>
    </source>
</evidence>
<sequence length="166" mass="18627">MQLIYARESNADVPHGLIHLMSRTNMAIWQLITQRTSSLGGLTGMQASVLLLLACRQSMTSVDLAREYKLYPSGITRLIDRLVSRGLIQRVPCERDRRVTYLLATRDGKETASQLPSVFDGAYAILFDGMNEKDIDALKRCLRHMLLNARAAEELSNSPVNQSFLT</sequence>
<dbReference type="SMART" id="SM00347">
    <property type="entry name" value="HTH_MARR"/>
    <property type="match status" value="1"/>
</dbReference>
<dbReference type="InterPro" id="IPR000835">
    <property type="entry name" value="HTH_MarR-typ"/>
</dbReference>
<dbReference type="GO" id="GO:0006950">
    <property type="term" value="P:response to stress"/>
    <property type="evidence" value="ECO:0007669"/>
    <property type="project" value="TreeGrafter"/>
</dbReference>
<dbReference type="EMBL" id="CABPSL010000022">
    <property type="protein sequence ID" value="VVE43104.1"/>
    <property type="molecule type" value="Genomic_DNA"/>
</dbReference>